<protein>
    <submittedName>
        <fullName evidence="1">Uncharacterized protein</fullName>
    </submittedName>
</protein>
<dbReference type="AlphaFoldDB" id="A0AAV1JV14"/>
<organism evidence="1 2">
    <name type="scientific">Leptosia nina</name>
    <dbReference type="NCBI Taxonomy" id="320188"/>
    <lineage>
        <taxon>Eukaryota</taxon>
        <taxon>Metazoa</taxon>
        <taxon>Ecdysozoa</taxon>
        <taxon>Arthropoda</taxon>
        <taxon>Hexapoda</taxon>
        <taxon>Insecta</taxon>
        <taxon>Pterygota</taxon>
        <taxon>Neoptera</taxon>
        <taxon>Endopterygota</taxon>
        <taxon>Lepidoptera</taxon>
        <taxon>Glossata</taxon>
        <taxon>Ditrysia</taxon>
        <taxon>Papilionoidea</taxon>
        <taxon>Pieridae</taxon>
        <taxon>Pierinae</taxon>
        <taxon>Leptosia</taxon>
    </lineage>
</organism>
<dbReference type="EMBL" id="CAVLEF010000203">
    <property type="protein sequence ID" value="CAK1553142.1"/>
    <property type="molecule type" value="Genomic_DNA"/>
</dbReference>
<sequence>MIGEWKSEICNLGSLLQPQWLTVSQFGQVRFPSDVLGKHRWARDIHCALFDGTGGMYRLKNETRSGR</sequence>
<proteinExistence type="predicted"/>
<dbReference type="Proteomes" id="UP001497472">
    <property type="component" value="Unassembled WGS sequence"/>
</dbReference>
<gene>
    <name evidence="1" type="ORF">LNINA_LOCUS12157</name>
</gene>
<keyword evidence="2" id="KW-1185">Reference proteome</keyword>
<comment type="caution">
    <text evidence="1">The sequence shown here is derived from an EMBL/GenBank/DDBJ whole genome shotgun (WGS) entry which is preliminary data.</text>
</comment>
<evidence type="ECO:0000313" key="1">
    <source>
        <dbReference type="EMBL" id="CAK1553142.1"/>
    </source>
</evidence>
<reference evidence="1 2" key="1">
    <citation type="submission" date="2023-11" db="EMBL/GenBank/DDBJ databases">
        <authorList>
            <person name="Okamura Y."/>
        </authorList>
    </citation>
    <scope>NUCLEOTIDE SEQUENCE [LARGE SCALE GENOMIC DNA]</scope>
</reference>
<evidence type="ECO:0000313" key="2">
    <source>
        <dbReference type="Proteomes" id="UP001497472"/>
    </source>
</evidence>
<accession>A0AAV1JV14</accession>
<name>A0AAV1JV14_9NEOP</name>